<sequence>MLSLFSRCTRPTSEAWQGQASPDHEPHRTLGSLSPSQCLSVVPLFPSTSNSWQEHPKWGLKGNNAARKSHFGHAPSQSGHLEYIKHHRLDPVSAGKPWPLLFPSTPNLVSFQPHALPKSERYRSPSWMPPSPTSPPRRRCWPTTHPLQRLRPSWMACAGCWTGIRSGAAACTACRLMLSHVDMGGWH</sequence>
<dbReference type="HOGENOM" id="CLU_1447955_0_0_1"/>
<dbReference type="VEuPathDB" id="FungiDB:MPH_09090"/>
<reference evidence="2 3" key="1">
    <citation type="journal article" date="2012" name="BMC Genomics">
        <title>Tools to kill: Genome of one of the most destructive plant pathogenic fungi Macrophomina phaseolina.</title>
        <authorList>
            <person name="Islam M.S."/>
            <person name="Haque M.S."/>
            <person name="Islam M.M."/>
            <person name="Emdad E.M."/>
            <person name="Halim A."/>
            <person name="Hossen Q.M.M."/>
            <person name="Hossain M.Z."/>
            <person name="Ahmed B."/>
            <person name="Rahim S."/>
            <person name="Rahman M.S."/>
            <person name="Alam M.M."/>
            <person name="Hou S."/>
            <person name="Wan X."/>
            <person name="Saito J.A."/>
            <person name="Alam M."/>
        </authorList>
    </citation>
    <scope>NUCLEOTIDE SEQUENCE [LARGE SCALE GENOMIC DNA]</scope>
    <source>
        <strain evidence="2 3">MS6</strain>
    </source>
</reference>
<feature type="compositionally biased region" description="Polar residues" evidence="1">
    <location>
        <begin position="9"/>
        <end position="20"/>
    </location>
</feature>
<dbReference type="InParanoid" id="K2QVM5"/>
<gene>
    <name evidence="2" type="ORF">MPH_09090</name>
</gene>
<dbReference type="EMBL" id="AHHD01000386">
    <property type="protein sequence ID" value="EKG13781.1"/>
    <property type="molecule type" value="Genomic_DNA"/>
</dbReference>
<evidence type="ECO:0000313" key="2">
    <source>
        <dbReference type="EMBL" id="EKG13781.1"/>
    </source>
</evidence>
<name>K2QVM5_MACPH</name>
<evidence type="ECO:0000256" key="1">
    <source>
        <dbReference type="SAM" id="MobiDB-lite"/>
    </source>
</evidence>
<accession>K2QVM5</accession>
<comment type="caution">
    <text evidence="2">The sequence shown here is derived from an EMBL/GenBank/DDBJ whole genome shotgun (WGS) entry which is preliminary data.</text>
</comment>
<proteinExistence type="predicted"/>
<dbReference type="AlphaFoldDB" id="K2QVM5"/>
<evidence type="ECO:0000313" key="3">
    <source>
        <dbReference type="Proteomes" id="UP000007129"/>
    </source>
</evidence>
<feature type="region of interest" description="Disordered" evidence="1">
    <location>
        <begin position="1"/>
        <end position="32"/>
    </location>
</feature>
<organism evidence="2 3">
    <name type="scientific">Macrophomina phaseolina (strain MS6)</name>
    <name type="common">Charcoal rot fungus</name>
    <dbReference type="NCBI Taxonomy" id="1126212"/>
    <lineage>
        <taxon>Eukaryota</taxon>
        <taxon>Fungi</taxon>
        <taxon>Dikarya</taxon>
        <taxon>Ascomycota</taxon>
        <taxon>Pezizomycotina</taxon>
        <taxon>Dothideomycetes</taxon>
        <taxon>Dothideomycetes incertae sedis</taxon>
        <taxon>Botryosphaeriales</taxon>
        <taxon>Botryosphaeriaceae</taxon>
        <taxon>Macrophomina</taxon>
    </lineage>
</organism>
<dbReference type="Proteomes" id="UP000007129">
    <property type="component" value="Unassembled WGS sequence"/>
</dbReference>
<protein>
    <submittedName>
        <fullName evidence="2">Uncharacterized protein</fullName>
    </submittedName>
</protein>